<dbReference type="RefSeq" id="WP_193865703.1">
    <property type="nucleotide sequence ID" value="NZ_JADEYR010000005.1"/>
</dbReference>
<dbReference type="EMBL" id="JADEYR010000005">
    <property type="protein sequence ID" value="MBE9403965.1"/>
    <property type="molecule type" value="Genomic_DNA"/>
</dbReference>
<dbReference type="Proteomes" id="UP000644727">
    <property type="component" value="Unassembled WGS sequence"/>
</dbReference>
<reference evidence="2 3" key="1">
    <citation type="submission" date="2020-10" db="EMBL/GenBank/DDBJ databases">
        <title>Draft genome and description of Brachybacterium epidermidis sp nov.</title>
        <authorList>
            <person name="Boxberger M."/>
            <person name="La Scola B."/>
        </authorList>
    </citation>
    <scope>NUCLEOTIDE SEQUENCE [LARGE SCALE GENOMIC DNA]</scope>
    <source>
        <strain evidence="2 3">Marseille-Q2903</strain>
    </source>
</reference>
<evidence type="ECO:0000313" key="2">
    <source>
        <dbReference type="EMBL" id="MBE9403965.1"/>
    </source>
</evidence>
<accession>A0ABR9W3G4</accession>
<evidence type="ECO:0000313" key="3">
    <source>
        <dbReference type="Proteomes" id="UP000644727"/>
    </source>
</evidence>
<feature type="compositionally biased region" description="Low complexity" evidence="1">
    <location>
        <begin position="1"/>
        <end position="19"/>
    </location>
</feature>
<evidence type="ECO:0000256" key="1">
    <source>
        <dbReference type="SAM" id="MobiDB-lite"/>
    </source>
</evidence>
<name>A0ABR9W3G4_9MICO</name>
<protein>
    <submittedName>
        <fullName evidence="2">Uncharacterized protein</fullName>
    </submittedName>
</protein>
<keyword evidence="3" id="KW-1185">Reference proteome</keyword>
<feature type="region of interest" description="Disordered" evidence="1">
    <location>
        <begin position="1"/>
        <end position="50"/>
    </location>
</feature>
<gene>
    <name evidence="2" type="ORF">IOE58_07115</name>
</gene>
<organism evidence="2 3">
    <name type="scientific">Brachybacterium epidermidis</name>
    <dbReference type="NCBI Taxonomy" id="2781983"/>
    <lineage>
        <taxon>Bacteria</taxon>
        <taxon>Bacillati</taxon>
        <taxon>Actinomycetota</taxon>
        <taxon>Actinomycetes</taxon>
        <taxon>Micrococcales</taxon>
        <taxon>Dermabacteraceae</taxon>
        <taxon>Brachybacterium</taxon>
    </lineage>
</organism>
<comment type="caution">
    <text evidence="2">The sequence shown here is derived from an EMBL/GenBank/DDBJ whole genome shotgun (WGS) entry which is preliminary data.</text>
</comment>
<proteinExistence type="predicted"/>
<sequence>MWDRGPGSSARSGAAAHPGFNEPITRDQVIERASSSPPEYQAYRYNTILD</sequence>